<proteinExistence type="predicted"/>
<comment type="caution">
    <text evidence="1">The sequence shown here is derived from an EMBL/GenBank/DDBJ whole genome shotgun (WGS) entry which is preliminary data.</text>
</comment>
<accession>A0A6G3T3N6</accession>
<reference evidence="1" key="1">
    <citation type="submission" date="2020-01" db="EMBL/GenBank/DDBJ databases">
        <title>Insect and environment-associated Actinomycetes.</title>
        <authorList>
            <person name="Currrie C."/>
            <person name="Chevrette M."/>
            <person name="Carlson C."/>
            <person name="Stubbendieck R."/>
            <person name="Wendt-Pienkowski E."/>
        </authorList>
    </citation>
    <scope>NUCLEOTIDE SEQUENCE</scope>
    <source>
        <strain evidence="1">SID505</strain>
    </source>
</reference>
<dbReference type="Gene3D" id="3.60.15.10">
    <property type="entry name" value="Ribonuclease Z/Hydroxyacylglutathione hydrolase-like"/>
    <property type="match status" value="1"/>
</dbReference>
<dbReference type="GO" id="GO:0016301">
    <property type="term" value="F:kinase activity"/>
    <property type="evidence" value="ECO:0007669"/>
    <property type="project" value="UniProtKB-KW"/>
</dbReference>
<feature type="non-terminal residue" evidence="1">
    <location>
        <position position="52"/>
    </location>
</feature>
<keyword evidence="1" id="KW-0418">Kinase</keyword>
<evidence type="ECO:0000313" key="1">
    <source>
        <dbReference type="EMBL" id="NEB89779.1"/>
    </source>
</evidence>
<dbReference type="AlphaFoldDB" id="A0A6G3T3N6"/>
<protein>
    <submittedName>
        <fullName evidence="1">Adenosylcobinamide kinase/adenosylcobinamide phosphate guanyltransferase</fullName>
    </submittedName>
</protein>
<keyword evidence="1" id="KW-0808">Transferase</keyword>
<sequence>MELTLLGTGAPDGLPRPSCPCAACASARGPWARAATALLVDDALLLDLTPGA</sequence>
<dbReference type="InterPro" id="IPR036866">
    <property type="entry name" value="RibonucZ/Hydroxyglut_hydro"/>
</dbReference>
<organism evidence="1">
    <name type="scientific">Streptomyces anulatus</name>
    <name type="common">Streptomyces chrysomallus</name>
    <dbReference type="NCBI Taxonomy" id="1892"/>
    <lineage>
        <taxon>Bacteria</taxon>
        <taxon>Bacillati</taxon>
        <taxon>Actinomycetota</taxon>
        <taxon>Actinomycetes</taxon>
        <taxon>Kitasatosporales</taxon>
        <taxon>Streptomycetaceae</taxon>
        <taxon>Streptomyces</taxon>
    </lineage>
</organism>
<dbReference type="EMBL" id="JAAGMK010001050">
    <property type="protein sequence ID" value="NEB89779.1"/>
    <property type="molecule type" value="Genomic_DNA"/>
</dbReference>
<name>A0A6G3T3N6_STRAQ</name>
<gene>
    <name evidence="1" type="ORF">G3I43_37375</name>
</gene>